<reference evidence="2 3" key="1">
    <citation type="submission" date="2014-03" db="EMBL/GenBank/DDBJ databases">
        <title>Draft genome of the hookworm Oesophagostomum dentatum.</title>
        <authorList>
            <person name="Mitreva M."/>
        </authorList>
    </citation>
    <scope>NUCLEOTIDE SEQUENCE [LARGE SCALE GENOMIC DNA]</scope>
    <source>
        <strain evidence="2 3">OD-Hann</strain>
    </source>
</reference>
<dbReference type="Gene3D" id="3.30.420.10">
    <property type="entry name" value="Ribonuclease H-like superfamily/Ribonuclease H"/>
    <property type="match status" value="1"/>
</dbReference>
<dbReference type="Proteomes" id="UP000053660">
    <property type="component" value="Unassembled WGS sequence"/>
</dbReference>
<evidence type="ECO:0000259" key="1">
    <source>
        <dbReference type="PROSITE" id="PS50994"/>
    </source>
</evidence>
<dbReference type="InterPro" id="IPR001584">
    <property type="entry name" value="Integrase_cat-core"/>
</dbReference>
<protein>
    <recommendedName>
        <fullName evidence="1">Integrase catalytic domain-containing protein</fullName>
    </recommendedName>
</protein>
<feature type="domain" description="Integrase catalytic" evidence="1">
    <location>
        <begin position="87"/>
        <end position="164"/>
    </location>
</feature>
<dbReference type="InterPro" id="IPR012337">
    <property type="entry name" value="RNaseH-like_sf"/>
</dbReference>
<dbReference type="Pfam" id="PF00665">
    <property type="entry name" value="rve"/>
    <property type="match status" value="1"/>
</dbReference>
<proteinExistence type="predicted"/>
<name>A0A0B1TQJ3_OESDE</name>
<sequence>MLADISCYGILLQFKKTAYSSAPDSPSSCIATSARGASWNNSDENARPVLCVLDECNQRPEDYVKGCRNCQEAAKAPVKTELFSWSTEKQPWSRVHIDYAGPLNGKMFLVIVDAYSEWPKIIEMTSTTSLATTRELTRLFAQFGNPKTIVSDNGSQFASREFAE</sequence>
<dbReference type="PANTHER" id="PTHR37984">
    <property type="entry name" value="PROTEIN CBG26694"/>
    <property type="match status" value="1"/>
</dbReference>
<dbReference type="GO" id="GO:0003676">
    <property type="term" value="F:nucleic acid binding"/>
    <property type="evidence" value="ECO:0007669"/>
    <property type="project" value="InterPro"/>
</dbReference>
<evidence type="ECO:0000313" key="2">
    <source>
        <dbReference type="EMBL" id="KHJ98391.1"/>
    </source>
</evidence>
<dbReference type="OrthoDB" id="5851910at2759"/>
<accession>A0A0B1TQJ3</accession>
<organism evidence="2 3">
    <name type="scientific">Oesophagostomum dentatum</name>
    <name type="common">Nodular worm</name>
    <dbReference type="NCBI Taxonomy" id="61180"/>
    <lineage>
        <taxon>Eukaryota</taxon>
        <taxon>Metazoa</taxon>
        <taxon>Ecdysozoa</taxon>
        <taxon>Nematoda</taxon>
        <taxon>Chromadorea</taxon>
        <taxon>Rhabditida</taxon>
        <taxon>Rhabditina</taxon>
        <taxon>Rhabditomorpha</taxon>
        <taxon>Strongyloidea</taxon>
        <taxon>Strongylidae</taxon>
        <taxon>Oesophagostomum</taxon>
    </lineage>
</organism>
<gene>
    <name evidence="2" type="ORF">OESDEN_01621</name>
</gene>
<dbReference type="PANTHER" id="PTHR37984:SF5">
    <property type="entry name" value="PROTEIN NYNRIN-LIKE"/>
    <property type="match status" value="1"/>
</dbReference>
<dbReference type="AlphaFoldDB" id="A0A0B1TQJ3"/>
<dbReference type="PROSITE" id="PS50994">
    <property type="entry name" value="INTEGRASE"/>
    <property type="match status" value="1"/>
</dbReference>
<dbReference type="InterPro" id="IPR036397">
    <property type="entry name" value="RNaseH_sf"/>
</dbReference>
<dbReference type="SUPFAM" id="SSF53098">
    <property type="entry name" value="Ribonuclease H-like"/>
    <property type="match status" value="1"/>
</dbReference>
<keyword evidence="3" id="KW-1185">Reference proteome</keyword>
<dbReference type="GO" id="GO:0015074">
    <property type="term" value="P:DNA integration"/>
    <property type="evidence" value="ECO:0007669"/>
    <property type="project" value="InterPro"/>
</dbReference>
<dbReference type="InterPro" id="IPR050951">
    <property type="entry name" value="Retrovirus_Pol_polyprotein"/>
</dbReference>
<dbReference type="EMBL" id="KN549317">
    <property type="protein sequence ID" value="KHJ98391.1"/>
    <property type="molecule type" value="Genomic_DNA"/>
</dbReference>
<evidence type="ECO:0000313" key="3">
    <source>
        <dbReference type="Proteomes" id="UP000053660"/>
    </source>
</evidence>